<dbReference type="InterPro" id="IPR002052">
    <property type="entry name" value="DNA_methylase_N6_adenine_CS"/>
</dbReference>
<comment type="catalytic activity">
    <reaction evidence="6">
        <text>a 2'-deoxyadenosine in DNA + S-adenosyl-L-methionine = an N(6)-methyl-2'-deoxyadenosine in DNA + S-adenosyl-L-homocysteine + H(+)</text>
        <dbReference type="Rhea" id="RHEA:15197"/>
        <dbReference type="Rhea" id="RHEA-COMP:12418"/>
        <dbReference type="Rhea" id="RHEA-COMP:12419"/>
        <dbReference type="ChEBI" id="CHEBI:15378"/>
        <dbReference type="ChEBI" id="CHEBI:57856"/>
        <dbReference type="ChEBI" id="CHEBI:59789"/>
        <dbReference type="ChEBI" id="CHEBI:90615"/>
        <dbReference type="ChEBI" id="CHEBI:90616"/>
        <dbReference type="EC" id="2.1.1.72"/>
    </reaction>
</comment>
<dbReference type="GO" id="GO:0003677">
    <property type="term" value="F:DNA binding"/>
    <property type="evidence" value="ECO:0007669"/>
    <property type="project" value="InterPro"/>
</dbReference>
<dbReference type="PIRSF" id="PIRSF015855">
    <property type="entry name" value="TypeIII_Mtase_mKpnI"/>
    <property type="match status" value="1"/>
</dbReference>
<dbReference type="EC" id="2.1.1.72" evidence="2"/>
<protein>
    <recommendedName>
        <fullName evidence="2">site-specific DNA-methyltransferase (adenine-specific)</fullName>
        <ecNumber evidence="2">2.1.1.72</ecNumber>
    </recommendedName>
</protein>
<comment type="caution">
    <text evidence="8">The sequence shown here is derived from an EMBL/GenBank/DDBJ whole genome shotgun (WGS) entry which is preliminary data.</text>
</comment>
<keyword evidence="5" id="KW-0949">S-adenosyl-L-methionine</keyword>
<evidence type="ECO:0000256" key="4">
    <source>
        <dbReference type="ARBA" id="ARBA00022679"/>
    </source>
</evidence>
<keyword evidence="9" id="KW-1185">Reference proteome</keyword>
<dbReference type="InterPro" id="IPR029063">
    <property type="entry name" value="SAM-dependent_MTases_sf"/>
</dbReference>
<sequence>MSEIQKQELTSMNIAEEQLRKLKELFPEAFTEGLKVDWDKLRLTLGQSIDVGKERYGMNWPGKADCFKIIQQPSIATLIPARDESVDFDTTENLFIEGDNLEVLKLLQKSYLGKIKLIYIDPPYNTGKEFIYPDNYSETLETYLEYTGQIDSEGRKFGTNTDTDGRFHSKWLNMMYPRLFLAKNLLSDDGIIFISIDDNEIHNLRSVCNEVFGEENFVSQISRATGTPTGGGNKAIVNEVDYILVYSKDNIYKSIEGLPLNDKEAAIYNLEDEGGKYLTRSLRRTGGEDRREDRPSMFYAIKSPDNEDVFPYGPTGYESRWICGKAKYEEMVKNNLIEWRKVNGNWQVYQKFYLENRLKQPGNLWNDIEGNKKATIETRQLFDSKKVFDFPKPVDLLKKIIQLSSQEDDDIILDFFAGSATTAHAVMELNASENKKRKFICVQIPEPTTEESEAFKAGYKNIADISKERIKRAASKIGKEFKSKRKVDESTIFGTDIIESPDLGFKVFKLSKSNFKIWDSALEKEPEVIQAKLFEHIQHISPEAEQEAILYELLLKSGFELTTPIEKLTLAGLTVFSIAEGQLLICLEKELTHDCIKAMAEMQPTRVICLDEGFKGENADALKTNAVQIMKSKGVVNFRTV</sequence>
<dbReference type="GO" id="GO:0009007">
    <property type="term" value="F:site-specific DNA-methyltransferase (adenine-specific) activity"/>
    <property type="evidence" value="ECO:0007669"/>
    <property type="project" value="UniProtKB-EC"/>
</dbReference>
<gene>
    <name evidence="8" type="ORF">BC792_12070</name>
</gene>
<evidence type="ECO:0000256" key="6">
    <source>
        <dbReference type="ARBA" id="ARBA00047942"/>
    </source>
</evidence>
<name>A0A5S5D9F9_9SPHI</name>
<dbReference type="Gene3D" id="3.40.50.150">
    <property type="entry name" value="Vaccinia Virus protein VP39"/>
    <property type="match status" value="1"/>
</dbReference>
<keyword evidence="3 8" id="KW-0489">Methyltransferase</keyword>
<dbReference type="OrthoDB" id="9800801at2"/>
<dbReference type="InterPro" id="IPR002941">
    <property type="entry name" value="DNA_methylase_N4/N6"/>
</dbReference>
<evidence type="ECO:0000256" key="5">
    <source>
        <dbReference type="ARBA" id="ARBA00022691"/>
    </source>
</evidence>
<accession>A0A5S5D9F9</accession>
<evidence type="ECO:0000256" key="3">
    <source>
        <dbReference type="ARBA" id="ARBA00022603"/>
    </source>
</evidence>
<proteinExistence type="inferred from homology"/>
<dbReference type="PROSITE" id="PS00092">
    <property type="entry name" value="N6_MTASE"/>
    <property type="match status" value="1"/>
</dbReference>
<reference evidence="8 9" key="1">
    <citation type="submission" date="2019-07" db="EMBL/GenBank/DDBJ databases">
        <title>Genomic Encyclopedia of Archaeal and Bacterial Type Strains, Phase II (KMG-II): from individual species to whole genera.</title>
        <authorList>
            <person name="Goeker M."/>
        </authorList>
    </citation>
    <scope>NUCLEOTIDE SEQUENCE [LARGE SCALE GENOMIC DNA]</scope>
    <source>
        <strain evidence="8 9">DSM 18850</strain>
    </source>
</reference>
<dbReference type="GO" id="GO:0032259">
    <property type="term" value="P:methylation"/>
    <property type="evidence" value="ECO:0007669"/>
    <property type="project" value="UniProtKB-KW"/>
</dbReference>
<evidence type="ECO:0000313" key="8">
    <source>
        <dbReference type="EMBL" id="TYP91362.1"/>
    </source>
</evidence>
<dbReference type="SUPFAM" id="SSF53335">
    <property type="entry name" value="S-adenosyl-L-methionine-dependent methyltransferases"/>
    <property type="match status" value="1"/>
</dbReference>
<dbReference type="Pfam" id="PF01555">
    <property type="entry name" value="N6_N4_Mtase"/>
    <property type="match status" value="1"/>
</dbReference>
<dbReference type="InterPro" id="IPR002295">
    <property type="entry name" value="N4/N6-MTase_EcoPI_Mod-like"/>
</dbReference>
<dbReference type="AlphaFoldDB" id="A0A5S5D9F9"/>
<keyword evidence="4 8" id="KW-0808">Transferase</keyword>
<evidence type="ECO:0000256" key="1">
    <source>
        <dbReference type="ARBA" id="ARBA00006594"/>
    </source>
</evidence>
<dbReference type="EMBL" id="VNHX01000020">
    <property type="protein sequence ID" value="TYP91362.1"/>
    <property type="molecule type" value="Genomic_DNA"/>
</dbReference>
<evidence type="ECO:0000259" key="7">
    <source>
        <dbReference type="Pfam" id="PF01555"/>
    </source>
</evidence>
<organism evidence="8 9">
    <name type="scientific">Sphingobacterium allocomposti</name>
    <dbReference type="NCBI Taxonomy" id="415956"/>
    <lineage>
        <taxon>Bacteria</taxon>
        <taxon>Pseudomonadati</taxon>
        <taxon>Bacteroidota</taxon>
        <taxon>Sphingobacteriia</taxon>
        <taxon>Sphingobacteriales</taxon>
        <taxon>Sphingobacteriaceae</taxon>
        <taxon>Sphingobacterium</taxon>
    </lineage>
</organism>
<feature type="domain" description="DNA methylase N-4/N-6" evidence="7">
    <location>
        <begin position="115"/>
        <end position="444"/>
    </location>
</feature>
<dbReference type="RefSeq" id="WP_148909639.1">
    <property type="nucleotide sequence ID" value="NZ_VNHX01000020.1"/>
</dbReference>
<comment type="similarity">
    <text evidence="1">Belongs to the N(4)/N(6)-methyltransferase family.</text>
</comment>
<dbReference type="Proteomes" id="UP000325105">
    <property type="component" value="Unassembled WGS sequence"/>
</dbReference>
<evidence type="ECO:0000313" key="9">
    <source>
        <dbReference type="Proteomes" id="UP000325105"/>
    </source>
</evidence>
<dbReference type="GO" id="GO:0008170">
    <property type="term" value="F:N-methyltransferase activity"/>
    <property type="evidence" value="ECO:0007669"/>
    <property type="project" value="InterPro"/>
</dbReference>
<dbReference type="PRINTS" id="PR00506">
    <property type="entry name" value="D21N6MTFRASE"/>
</dbReference>
<evidence type="ECO:0000256" key="2">
    <source>
        <dbReference type="ARBA" id="ARBA00011900"/>
    </source>
</evidence>